<feature type="transmembrane region" description="Helical" evidence="6">
    <location>
        <begin position="297"/>
        <end position="316"/>
    </location>
</feature>
<name>A0A5N6KKT5_MONLA</name>
<feature type="transmembrane region" description="Helical" evidence="6">
    <location>
        <begin position="175"/>
        <end position="197"/>
    </location>
</feature>
<evidence type="ECO:0000313" key="8">
    <source>
        <dbReference type="EMBL" id="KAB8304384.1"/>
    </source>
</evidence>
<keyword evidence="2 6" id="KW-0812">Transmembrane</keyword>
<feature type="transmembrane region" description="Helical" evidence="6">
    <location>
        <begin position="96"/>
        <end position="114"/>
    </location>
</feature>
<dbReference type="GO" id="GO:0016020">
    <property type="term" value="C:membrane"/>
    <property type="evidence" value="ECO:0007669"/>
    <property type="project" value="UniProtKB-SubCell"/>
</dbReference>
<evidence type="ECO:0000256" key="4">
    <source>
        <dbReference type="ARBA" id="ARBA00023136"/>
    </source>
</evidence>
<feature type="transmembrane region" description="Helical" evidence="6">
    <location>
        <begin position="140"/>
        <end position="163"/>
    </location>
</feature>
<dbReference type="EMBL" id="VIGI01000001">
    <property type="protein sequence ID" value="KAB8304384.1"/>
    <property type="molecule type" value="Genomic_DNA"/>
</dbReference>
<evidence type="ECO:0000313" key="9">
    <source>
        <dbReference type="Proteomes" id="UP000326757"/>
    </source>
</evidence>
<dbReference type="InterPro" id="IPR049326">
    <property type="entry name" value="Rhodopsin_dom_fungi"/>
</dbReference>
<feature type="transmembrane region" description="Helical" evidence="6">
    <location>
        <begin position="257"/>
        <end position="277"/>
    </location>
</feature>
<comment type="subcellular location">
    <subcellularLocation>
        <location evidence="1">Membrane</location>
        <topology evidence="1">Multi-pass membrane protein</topology>
    </subcellularLocation>
</comment>
<dbReference type="PANTHER" id="PTHR33048:SF146">
    <property type="entry name" value="INTEGRAL MEMBRANE PROTEIN"/>
    <property type="match status" value="1"/>
</dbReference>
<accession>A0A5N6KKT5</accession>
<organism evidence="8 9">
    <name type="scientific">Monilinia laxa</name>
    <name type="common">Brown rot fungus</name>
    <name type="synonym">Sclerotinia laxa</name>
    <dbReference type="NCBI Taxonomy" id="61186"/>
    <lineage>
        <taxon>Eukaryota</taxon>
        <taxon>Fungi</taxon>
        <taxon>Dikarya</taxon>
        <taxon>Ascomycota</taxon>
        <taxon>Pezizomycotina</taxon>
        <taxon>Leotiomycetes</taxon>
        <taxon>Helotiales</taxon>
        <taxon>Sclerotiniaceae</taxon>
        <taxon>Monilinia</taxon>
    </lineage>
</organism>
<feature type="domain" description="Rhodopsin" evidence="7">
    <location>
        <begin position="80"/>
        <end position="320"/>
    </location>
</feature>
<dbReference type="PANTHER" id="PTHR33048">
    <property type="entry name" value="PTH11-LIKE INTEGRAL MEMBRANE PROTEIN (AFU_ORTHOLOGUE AFUA_5G11245)"/>
    <property type="match status" value="1"/>
</dbReference>
<dbReference type="Pfam" id="PF20684">
    <property type="entry name" value="Fung_rhodopsin"/>
    <property type="match status" value="1"/>
</dbReference>
<dbReference type="Proteomes" id="UP000326757">
    <property type="component" value="Unassembled WGS sequence"/>
</dbReference>
<evidence type="ECO:0000256" key="2">
    <source>
        <dbReference type="ARBA" id="ARBA00022692"/>
    </source>
</evidence>
<evidence type="ECO:0000256" key="5">
    <source>
        <dbReference type="ARBA" id="ARBA00038359"/>
    </source>
</evidence>
<comment type="similarity">
    <text evidence="5">Belongs to the SAT4 family.</text>
</comment>
<feature type="transmembrane region" description="Helical" evidence="6">
    <location>
        <begin position="62"/>
        <end position="84"/>
    </location>
</feature>
<dbReference type="OrthoDB" id="5331848at2759"/>
<protein>
    <recommendedName>
        <fullName evidence="7">Rhodopsin domain-containing protein</fullName>
    </recommendedName>
</protein>
<proteinExistence type="inferred from homology"/>
<dbReference type="InterPro" id="IPR052337">
    <property type="entry name" value="SAT4-like"/>
</dbReference>
<gene>
    <name evidence="8" type="ORF">EYC80_003788</name>
</gene>
<evidence type="ECO:0000256" key="6">
    <source>
        <dbReference type="SAM" id="Phobius"/>
    </source>
</evidence>
<keyword evidence="4 6" id="KW-0472">Membrane</keyword>
<keyword evidence="3 6" id="KW-1133">Transmembrane helix</keyword>
<evidence type="ECO:0000256" key="3">
    <source>
        <dbReference type="ARBA" id="ARBA00022989"/>
    </source>
</evidence>
<dbReference type="AlphaFoldDB" id="A0A5N6KKT5"/>
<comment type="caution">
    <text evidence="8">The sequence shown here is derived from an EMBL/GenBank/DDBJ whole genome shotgun (WGS) entry which is preliminary data.</text>
</comment>
<evidence type="ECO:0000259" key="7">
    <source>
        <dbReference type="Pfam" id="PF20684"/>
    </source>
</evidence>
<evidence type="ECO:0000256" key="1">
    <source>
        <dbReference type="ARBA" id="ARBA00004141"/>
    </source>
</evidence>
<sequence>MAHQDHCEGSTGKYSLMMICLISFSYKFRPLSIELIPTYIFGSGDMPIGEAPQGGDIDRGGIASIIMLTQVAFAFLIVMARFYARIMIKGLGKDDWVMLVTLGLFISYGALMTYEWKLGGFRHLYYLLPAQVMKVAKINYIIQVNIVFAFITGKVAVGFLVLRIMSGDSTTWRRWLVYGAMGLTALINSLDCIFTYVQCSPPRALWNPSIPHTCWDPNIQTRFAMFTAAENCLADIVLALVPASVIMNLNMEMKKRVSLTILLGLGLIAAICCIVKTTFLGSLNAHSDLTWKTYDLLVWSGSELFVIIVCGSIPPLKPYWDRYVSGQNPTSYGSGPANSYNSQLSSFRARRKSRMLYMKQSFGEANSSSDQVYPQILHGDKFIQRTTDIEIHSMRVPSGHSMA</sequence>
<keyword evidence="9" id="KW-1185">Reference proteome</keyword>
<feature type="transmembrane region" description="Helical" evidence="6">
    <location>
        <begin position="223"/>
        <end position="245"/>
    </location>
</feature>
<reference evidence="8 9" key="1">
    <citation type="submission" date="2019-06" db="EMBL/GenBank/DDBJ databases">
        <title>Genome Sequence of the Brown Rot Fungal Pathogen Monilinia laxa.</title>
        <authorList>
            <person name="De Miccolis Angelini R.M."/>
            <person name="Landi L."/>
            <person name="Abate D."/>
            <person name="Pollastro S."/>
            <person name="Romanazzi G."/>
            <person name="Faretra F."/>
        </authorList>
    </citation>
    <scope>NUCLEOTIDE SEQUENCE [LARGE SCALE GENOMIC DNA]</scope>
    <source>
        <strain evidence="8 9">Mlax316</strain>
    </source>
</reference>